<dbReference type="PANTHER" id="PTHR12350">
    <property type="entry name" value="HISTONE-LYSINE N-METHYLTRANSFERASE-RELATED"/>
    <property type="match status" value="1"/>
</dbReference>
<evidence type="ECO:0000256" key="3">
    <source>
        <dbReference type="ARBA" id="ARBA00022691"/>
    </source>
</evidence>
<keyword evidence="1" id="KW-0489">Methyltransferase</keyword>
<accession>A0A1E1J705</accession>
<dbReference type="SUPFAM" id="SSF56059">
    <property type="entry name" value="Glutathione synthetase ATP-binding domain-like"/>
    <property type="match status" value="1"/>
</dbReference>
<dbReference type="PANTHER" id="PTHR12350:SF19">
    <property type="entry name" value="SET DOMAIN-CONTAINING PROTEIN"/>
    <property type="match status" value="1"/>
</dbReference>
<dbReference type="InterPro" id="IPR053201">
    <property type="entry name" value="Flavunoidine_N-MTase"/>
</dbReference>
<dbReference type="GO" id="GO:0008168">
    <property type="term" value="F:methyltransferase activity"/>
    <property type="evidence" value="ECO:0007669"/>
    <property type="project" value="UniProtKB-KW"/>
</dbReference>
<dbReference type="InterPro" id="IPR003616">
    <property type="entry name" value="Post-SET_dom"/>
</dbReference>
<dbReference type="PROSITE" id="PS50868">
    <property type="entry name" value="POST_SET"/>
    <property type="match status" value="1"/>
</dbReference>
<dbReference type="EMBL" id="CALQ01001794">
    <property type="protein sequence ID" value="CCM19374.1"/>
    <property type="molecule type" value="Genomic_DNA"/>
</dbReference>
<keyword evidence="3" id="KW-0949">S-adenosyl-L-methionine</keyword>
<evidence type="ECO:0000256" key="1">
    <source>
        <dbReference type="ARBA" id="ARBA00022603"/>
    </source>
</evidence>
<dbReference type="GO" id="GO:0032259">
    <property type="term" value="P:methylation"/>
    <property type="evidence" value="ECO:0007669"/>
    <property type="project" value="UniProtKB-KW"/>
</dbReference>
<dbReference type="SUPFAM" id="SSF82199">
    <property type="entry name" value="SET domain"/>
    <property type="match status" value="1"/>
</dbReference>
<evidence type="ECO:0000313" key="6">
    <source>
        <dbReference type="EMBL" id="CCM19374.1"/>
    </source>
</evidence>
<name>A0A1E1J705_LEIGU</name>
<keyword evidence="2" id="KW-0808">Transferase</keyword>
<dbReference type="InterPro" id="IPR046341">
    <property type="entry name" value="SET_dom_sf"/>
</dbReference>
<dbReference type="AlphaFoldDB" id="A0A1E1J705"/>
<reference evidence="6" key="1">
    <citation type="submission" date="2012-08" db="EMBL/GenBank/DDBJ databases">
        <title>Comparative genomics of metastatic and non-metastatic Leishmania guyanensis provides insights into polygenic factors involved in Leishmania RNA virus infection.</title>
        <authorList>
            <person name="Smith D."/>
            <person name="Hertz-Fowler C."/>
            <person name="Martin R."/>
            <person name="Dickens N."/>
            <person name="Fasel N."/>
            <person name="Falquet L."/>
            <person name="Beverley S."/>
            <person name="Zangger H."/>
            <person name="Calderon-Copete S."/>
            <person name="Mottram J."/>
            <person name="Xenarios I."/>
        </authorList>
    </citation>
    <scope>NUCLEOTIDE SEQUENCE</scope>
    <source>
        <strain evidence="6">MHOM/BR/75/M4147/SSU:IR2SAT-LUC</strain>
    </source>
</reference>
<feature type="domain" description="SET" evidence="4">
    <location>
        <begin position="310"/>
        <end position="428"/>
    </location>
</feature>
<evidence type="ECO:0000256" key="2">
    <source>
        <dbReference type="ARBA" id="ARBA00022679"/>
    </source>
</evidence>
<evidence type="ECO:0000259" key="5">
    <source>
        <dbReference type="PROSITE" id="PS50868"/>
    </source>
</evidence>
<dbReference type="PROSITE" id="PS50280">
    <property type="entry name" value="SET"/>
    <property type="match status" value="1"/>
</dbReference>
<sequence>MSRTQPMPISRNVAVVHDIATTPEQLDAFKRACPNSCNFFPVKDAVQLQCVVQQIYAASPSTYGAVVNLCADGSGGANGGITSALATLLLHHASLPYTGCRATTLNHPFDILLMMLFYAEVPLPPFAIVDSVEAARRAAHRLKAPVQIRNTCRLFGLYDECCTMQGDVEATLVRTFHEHGKIVAWEVNASKERAVRVLVAGGSVKGAAAAIPLESCAAAPSWAAHAEEVARRYGAAVSRYVLYDCGVASLTLNTSKEEPDKWCFEDIVLNPAIAHLMVQEAVPNLLSEAPSTAELVASLLAEAQKCHPSPTFEIKLHADSRKGYHLCAAKTLRKGDVVFEDECRSFAMVTRPYVEQHWDDPLKKRFTEYAWPLDSEGHLYAIWEEDPQRWRPVNHSCDPNCIFAAPHSLNVIAAREIAAGEDLSMDYATFCDGTMKPFRCLCGADCCRGLITPDAASLIKYGEHSWLRKVPSAVKPLLL</sequence>
<dbReference type="Pfam" id="PF00856">
    <property type="entry name" value="SET"/>
    <property type="match status" value="1"/>
</dbReference>
<dbReference type="Gene3D" id="2.170.270.10">
    <property type="entry name" value="SET domain"/>
    <property type="match status" value="1"/>
</dbReference>
<protein>
    <submittedName>
        <fullName evidence="6">SET domain protein, putative</fullName>
    </submittedName>
</protein>
<feature type="domain" description="Post-SET" evidence="5">
    <location>
        <begin position="436"/>
        <end position="452"/>
    </location>
</feature>
<proteinExistence type="predicted"/>
<organism evidence="6">
    <name type="scientific">Leishmania guyanensis</name>
    <dbReference type="NCBI Taxonomy" id="5670"/>
    <lineage>
        <taxon>Eukaryota</taxon>
        <taxon>Discoba</taxon>
        <taxon>Euglenozoa</taxon>
        <taxon>Kinetoplastea</taxon>
        <taxon>Metakinetoplastina</taxon>
        <taxon>Trypanosomatida</taxon>
        <taxon>Trypanosomatidae</taxon>
        <taxon>Leishmaniinae</taxon>
        <taxon>Leishmania</taxon>
        <taxon>Leishmania guyanensis species complex</taxon>
    </lineage>
</organism>
<dbReference type="InterPro" id="IPR001214">
    <property type="entry name" value="SET_dom"/>
</dbReference>
<gene>
    <name evidence="6" type="primary">LgM4147LRVhigh.35.02230.00200</name>
    <name evidence="6" type="ORF">BN36_3568570</name>
</gene>
<evidence type="ECO:0000259" key="4">
    <source>
        <dbReference type="PROSITE" id="PS50280"/>
    </source>
</evidence>